<keyword evidence="1" id="KW-0413">Isomerase</keyword>
<protein>
    <submittedName>
        <fullName evidence="1">Peptidyl-prolyl cis-trans isomerase</fullName>
    </submittedName>
</protein>
<gene>
    <name evidence="1" type="ORF">AsFPU1_3262</name>
</gene>
<dbReference type="AlphaFoldDB" id="A0A401IKR7"/>
<organism evidence="1 2">
    <name type="scientific">Aphanothece sacrum FPU1</name>
    <dbReference type="NCBI Taxonomy" id="1920663"/>
    <lineage>
        <taxon>Bacteria</taxon>
        <taxon>Bacillati</taxon>
        <taxon>Cyanobacteriota</taxon>
        <taxon>Cyanophyceae</taxon>
        <taxon>Oscillatoriophycideae</taxon>
        <taxon>Chroococcales</taxon>
        <taxon>Aphanothecaceae</taxon>
        <taxon>Aphanothece</taxon>
    </lineage>
</organism>
<comment type="caution">
    <text evidence="1">The sequence shown here is derived from an EMBL/GenBank/DDBJ whole genome shotgun (WGS) entry which is preliminary data.</text>
</comment>
<dbReference type="Proteomes" id="UP000287247">
    <property type="component" value="Unassembled WGS sequence"/>
</dbReference>
<keyword evidence="2" id="KW-1185">Reference proteome</keyword>
<sequence length="72" mass="7830">MAMTVIVAELPNPEIPSSGFTNPKTIRTTATEIEVKSAGNHSKIKATKATIMTVRVNRIGVGINLQMRTVFF</sequence>
<name>A0A401IKR7_APHSA</name>
<dbReference type="GO" id="GO:0016853">
    <property type="term" value="F:isomerase activity"/>
    <property type="evidence" value="ECO:0007669"/>
    <property type="project" value="UniProtKB-KW"/>
</dbReference>
<evidence type="ECO:0000313" key="1">
    <source>
        <dbReference type="EMBL" id="GBF81841.1"/>
    </source>
</evidence>
<proteinExistence type="predicted"/>
<evidence type="ECO:0000313" key="2">
    <source>
        <dbReference type="Proteomes" id="UP000287247"/>
    </source>
</evidence>
<dbReference type="EMBL" id="BDQK01000014">
    <property type="protein sequence ID" value="GBF81841.1"/>
    <property type="molecule type" value="Genomic_DNA"/>
</dbReference>
<reference evidence="2" key="1">
    <citation type="submission" date="2017-05" db="EMBL/GenBank/DDBJ databases">
        <title>Physiological properties and genetic analysis related to exopolysaccharide production of fresh-water unicellular cyanobacterium Aphanothece sacrum, Suizenji Nori, that has been cultured as a food source in Japan.</title>
        <authorList>
            <person name="Kanesaki Y."/>
            <person name="Yoshikawa S."/>
            <person name="Ohki K."/>
        </authorList>
    </citation>
    <scope>NUCLEOTIDE SEQUENCE [LARGE SCALE GENOMIC DNA]</scope>
    <source>
        <strain evidence="2">FPU1</strain>
    </source>
</reference>
<accession>A0A401IKR7</accession>